<evidence type="ECO:0000313" key="2">
    <source>
        <dbReference type="EMBL" id="QHT83866.1"/>
    </source>
</evidence>
<reference evidence="2" key="1">
    <citation type="journal article" date="2020" name="Nature">
        <title>Giant virus diversity and host interactions through global metagenomics.</title>
        <authorList>
            <person name="Schulz F."/>
            <person name="Roux S."/>
            <person name="Paez-Espino D."/>
            <person name="Jungbluth S."/>
            <person name="Walsh D.A."/>
            <person name="Denef V.J."/>
            <person name="McMahon K.D."/>
            <person name="Konstantinidis K.T."/>
            <person name="Eloe-Fadrosh E.A."/>
            <person name="Kyrpides N.C."/>
            <person name="Woyke T."/>
        </authorList>
    </citation>
    <scope>NUCLEOTIDE SEQUENCE</scope>
    <source>
        <strain evidence="2">GVMAG-M-3300023184-168</strain>
    </source>
</reference>
<dbReference type="GO" id="GO:0051999">
    <property type="term" value="P:mannosyl-inositol phosphorylceramide biosynthetic process"/>
    <property type="evidence" value="ECO:0007669"/>
    <property type="project" value="TreeGrafter"/>
</dbReference>
<dbReference type="EMBL" id="MN740013">
    <property type="protein sequence ID" value="QHT83866.1"/>
    <property type="molecule type" value="Genomic_DNA"/>
</dbReference>
<sequence>MIPKIFVQTSRKKPEKYIVDMIRQRSPNWEYQHYTDDEIITFFAENPIDEFPNIIAKFYTLNYGEHRADLFRYYFLYVKGGIYMDTDAMIYDNIDNIIKTADFITVNSSYFPGTVFQGFLGATPRHNVIYKALKDLYNTPIENLRNEFHLLCKNLYGFIKEDRNSNILLLEEVFGNDSEAHIKNNENKTVLIHYHIQKIIPHSGNLRFP</sequence>
<evidence type="ECO:0000256" key="1">
    <source>
        <dbReference type="ARBA" id="ARBA00022679"/>
    </source>
</evidence>
<dbReference type="Gene3D" id="3.90.550.20">
    <property type="match status" value="1"/>
</dbReference>
<proteinExistence type="predicted"/>
<dbReference type="InterPro" id="IPR007577">
    <property type="entry name" value="GlycoTrfase_DXD_sugar-bd_CS"/>
</dbReference>
<dbReference type="SUPFAM" id="SSF53448">
    <property type="entry name" value="Nucleotide-diphospho-sugar transferases"/>
    <property type="match status" value="1"/>
</dbReference>
<organism evidence="2">
    <name type="scientific">viral metagenome</name>
    <dbReference type="NCBI Taxonomy" id="1070528"/>
    <lineage>
        <taxon>unclassified sequences</taxon>
        <taxon>metagenomes</taxon>
        <taxon>organismal metagenomes</taxon>
    </lineage>
</organism>
<dbReference type="PANTHER" id="PTHR32385:SF15">
    <property type="entry name" value="INOSITOL PHOSPHOCERAMIDE MANNOSYLTRANSFERASE 1"/>
    <property type="match status" value="1"/>
</dbReference>
<dbReference type="GO" id="GO:0000030">
    <property type="term" value="F:mannosyltransferase activity"/>
    <property type="evidence" value="ECO:0007669"/>
    <property type="project" value="TreeGrafter"/>
</dbReference>
<dbReference type="Pfam" id="PF04488">
    <property type="entry name" value="Gly_transf_sug"/>
    <property type="match status" value="1"/>
</dbReference>
<name>A0A6C0HUQ3_9ZZZZ</name>
<keyword evidence="1" id="KW-0808">Transferase</keyword>
<protein>
    <recommendedName>
        <fullName evidence="3">Glycosyltransferase</fullName>
    </recommendedName>
</protein>
<evidence type="ECO:0008006" key="3">
    <source>
        <dbReference type="Google" id="ProtNLM"/>
    </source>
</evidence>
<dbReference type="PANTHER" id="PTHR32385">
    <property type="entry name" value="MANNOSYL PHOSPHORYLINOSITOL CERAMIDE SYNTHASE"/>
    <property type="match status" value="1"/>
</dbReference>
<dbReference type="InterPro" id="IPR051706">
    <property type="entry name" value="Glycosyltransferase_domain"/>
</dbReference>
<dbReference type="AlphaFoldDB" id="A0A6C0HUQ3"/>
<dbReference type="InterPro" id="IPR029044">
    <property type="entry name" value="Nucleotide-diphossugar_trans"/>
</dbReference>
<dbReference type="GO" id="GO:0016020">
    <property type="term" value="C:membrane"/>
    <property type="evidence" value="ECO:0007669"/>
    <property type="project" value="GOC"/>
</dbReference>
<accession>A0A6C0HUQ3</accession>